<dbReference type="PROSITE" id="PS50977">
    <property type="entry name" value="HTH_TETR_2"/>
    <property type="match status" value="1"/>
</dbReference>
<dbReference type="InterPro" id="IPR001647">
    <property type="entry name" value="HTH_TetR"/>
</dbReference>
<dbReference type="InterPro" id="IPR050109">
    <property type="entry name" value="HTH-type_TetR-like_transc_reg"/>
</dbReference>
<evidence type="ECO:0000256" key="2">
    <source>
        <dbReference type="ARBA" id="ARBA00023125"/>
    </source>
</evidence>
<sequence length="183" mass="20355">MAHASEKESLREGKRRETRRRIIETGLKLFVENGYEATTFDMIARAAGISRRTFFSYFKSKDDVLLARERSGFPQALHTAMRSSLRIRRRSMPPGIAFSSWHRAMRRRNPPLSIACCVRQKRCARPGGMEDTGLRPFPAALSAPKLCAAGKRDDERVTLCLNGEMITAGRQASGGSPQAASLA</sequence>
<evidence type="ECO:0000313" key="6">
    <source>
        <dbReference type="EMBL" id="MBW4331752.1"/>
    </source>
</evidence>
<accession>A0ABS6XNG0</accession>
<dbReference type="EMBL" id="JAHWZX010000012">
    <property type="protein sequence ID" value="MBW4331752.1"/>
    <property type="molecule type" value="Genomic_DNA"/>
</dbReference>
<name>A0ABS6XNG0_9SPHN</name>
<proteinExistence type="predicted"/>
<protein>
    <submittedName>
        <fullName evidence="6">TetR/AcrR family transcriptional regulator</fullName>
    </submittedName>
</protein>
<feature type="DNA-binding region" description="H-T-H motif" evidence="4">
    <location>
        <begin position="39"/>
        <end position="58"/>
    </location>
</feature>
<dbReference type="PANTHER" id="PTHR30055">
    <property type="entry name" value="HTH-TYPE TRANSCRIPTIONAL REGULATOR RUTR"/>
    <property type="match status" value="1"/>
</dbReference>
<evidence type="ECO:0000256" key="4">
    <source>
        <dbReference type="PROSITE-ProRule" id="PRU00335"/>
    </source>
</evidence>
<evidence type="ECO:0000259" key="5">
    <source>
        <dbReference type="PROSITE" id="PS50977"/>
    </source>
</evidence>
<evidence type="ECO:0000256" key="3">
    <source>
        <dbReference type="ARBA" id="ARBA00023163"/>
    </source>
</evidence>
<evidence type="ECO:0000256" key="1">
    <source>
        <dbReference type="ARBA" id="ARBA00023015"/>
    </source>
</evidence>
<dbReference type="PANTHER" id="PTHR30055:SF238">
    <property type="entry name" value="MYCOFACTOCIN BIOSYNTHESIS TRANSCRIPTIONAL REGULATOR MFTR-RELATED"/>
    <property type="match status" value="1"/>
</dbReference>
<organism evidence="6 7">
    <name type="scientific">Stakelama flava</name>
    <dbReference type="NCBI Taxonomy" id="2860338"/>
    <lineage>
        <taxon>Bacteria</taxon>
        <taxon>Pseudomonadati</taxon>
        <taxon>Pseudomonadota</taxon>
        <taxon>Alphaproteobacteria</taxon>
        <taxon>Sphingomonadales</taxon>
        <taxon>Sphingomonadaceae</taxon>
        <taxon>Stakelama</taxon>
    </lineage>
</organism>
<gene>
    <name evidence="6" type="ORF">KY084_12815</name>
</gene>
<keyword evidence="1" id="KW-0805">Transcription regulation</keyword>
<keyword evidence="3" id="KW-0804">Transcription</keyword>
<keyword evidence="7" id="KW-1185">Reference proteome</keyword>
<comment type="caution">
    <text evidence="6">The sequence shown here is derived from an EMBL/GenBank/DDBJ whole genome shotgun (WGS) entry which is preliminary data.</text>
</comment>
<keyword evidence="2 4" id="KW-0238">DNA-binding</keyword>
<dbReference type="Proteomes" id="UP001197214">
    <property type="component" value="Unassembled WGS sequence"/>
</dbReference>
<reference evidence="6 7" key="1">
    <citation type="submission" date="2021-07" db="EMBL/GenBank/DDBJ databases">
        <title>Stakelama flava sp. nov., a novel endophytic bacterium isolated from branch of Kandelia candel.</title>
        <authorList>
            <person name="Tuo L."/>
        </authorList>
    </citation>
    <scope>NUCLEOTIDE SEQUENCE [LARGE SCALE GENOMIC DNA]</scope>
    <source>
        <strain evidence="6 7">CBK3Z-3</strain>
    </source>
</reference>
<dbReference type="RefSeq" id="WP_219238864.1">
    <property type="nucleotide sequence ID" value="NZ_JAHWZX010000012.1"/>
</dbReference>
<evidence type="ECO:0000313" key="7">
    <source>
        <dbReference type="Proteomes" id="UP001197214"/>
    </source>
</evidence>
<dbReference type="Pfam" id="PF00440">
    <property type="entry name" value="TetR_N"/>
    <property type="match status" value="1"/>
</dbReference>
<feature type="domain" description="HTH tetR-type" evidence="5">
    <location>
        <begin position="16"/>
        <end position="76"/>
    </location>
</feature>